<dbReference type="PANTHER" id="PTHR13038:SF10">
    <property type="entry name" value="AUTOPHAGY-RELATED PROTEIN 9"/>
    <property type="match status" value="1"/>
</dbReference>
<evidence type="ECO:0000256" key="7">
    <source>
        <dbReference type="ARBA" id="ARBA00023006"/>
    </source>
</evidence>
<dbReference type="AlphaFoldDB" id="A0A7R8UVY5"/>
<keyword evidence="4 10" id="KW-0813">Transport</keyword>
<keyword evidence="6 10" id="KW-1133">Transmembrane helix</keyword>
<dbReference type="GO" id="GO:0061709">
    <property type="term" value="P:reticulophagy"/>
    <property type="evidence" value="ECO:0007669"/>
    <property type="project" value="TreeGrafter"/>
</dbReference>
<feature type="transmembrane region" description="Helical" evidence="10">
    <location>
        <begin position="388"/>
        <end position="409"/>
    </location>
</feature>
<dbReference type="InterPro" id="IPR007241">
    <property type="entry name" value="Autophagy-rel_prot_9"/>
</dbReference>
<dbReference type="GO" id="GO:0034045">
    <property type="term" value="C:phagophore assembly site membrane"/>
    <property type="evidence" value="ECO:0007669"/>
    <property type="project" value="UniProtKB-SubCell"/>
</dbReference>
<sequence>MSAPRPEPNYSALVNEKNPFREEAHSTDNEDNEDTPRNSGVMIHIVPETSKARWNHIEDLDSFFTRMYAYHQKHGFYVITLDEVFQLGQFAFVVWLVIFATHCIRYPVLFGDVPPITNSSKVTIPDVIVPGGECMRSFGALTWFTLIMTGILLFFRLVRVCYHIAQFWDIKKFFNTALKIEDFQAELDNLTWHEVQKRVREVQSEQQMCIHKEQLTELDIYHRILRFKNYTVAMMNKNVLPTRMSLPIIGSCGCLSRGLRFNIELILFHGPWSPFENNWHLREEFKRTNKRIELARQLSRQIMWVAIANLILAPFIFFWQVTYISFSYAALLRKEPGVLGSRCWSQYGRLYLRHFNELDHELDARLNRAYEPADRYISSFSSPIMTVIAKNILFICGGILALIIGLTIYSEHVMQVEHVLTIASVLTVVGVGARIFIPNENMIWCPEQLLTTVLAHVHYLPVAWRGLAHTENVRSEFERFFQLKAVYLLTELLSPFVTPFILMYSFRPRAIDIVDFFRNFTVSVVGVGDVCSFAQLDVRKHGNPDWQITQSSEDDEIPAEKEAKFTCDTNQYTQGEHGKTELSLIHFTLTNPEWKMPAQTKHYLQSIRRHALQDLNKLKFGMGAATNATVMEQSLLSFGNMNNEYTSIVHSVLQNHSFGLPAQATMQQRRVNINQVTDLPLGHASNHPYGFEQMLHQNLYDVSTMPTPSILHNIQEGEVEDDARDSDNMQYAHPMSTSMTRSMEKSIRKGASKIEGKIEGSTEGLLYSLYGQHPQMPGDPHETTTADMCFSALFLHEVHHRKMQRRGIRLEQSQRQLWQRPHQQDLQASAPTRTVTTNIAESTPLLGQKRS</sequence>
<dbReference type="Pfam" id="PF04109">
    <property type="entry name" value="ATG9"/>
    <property type="match status" value="1"/>
</dbReference>
<comment type="subcellular location">
    <subcellularLocation>
        <location evidence="1 10">Preautophagosomal structure membrane</location>
        <topology evidence="1 10">Multi-pass membrane protein</topology>
    </subcellularLocation>
</comment>
<feature type="region of interest" description="Disordered" evidence="11">
    <location>
        <begin position="1"/>
        <end position="39"/>
    </location>
</feature>
<feature type="transmembrane region" description="Helical" evidence="10">
    <location>
        <begin position="302"/>
        <end position="326"/>
    </location>
</feature>
<evidence type="ECO:0000256" key="4">
    <source>
        <dbReference type="ARBA" id="ARBA00022448"/>
    </source>
</evidence>
<keyword evidence="5 10" id="KW-0812">Transmembrane</keyword>
<evidence type="ECO:0000256" key="5">
    <source>
        <dbReference type="ARBA" id="ARBA00022692"/>
    </source>
</evidence>
<evidence type="ECO:0000313" key="12">
    <source>
        <dbReference type="EMBL" id="CAD7087629.1"/>
    </source>
</evidence>
<keyword evidence="9 10" id="KW-0472">Membrane</keyword>
<evidence type="ECO:0000256" key="1">
    <source>
        <dbReference type="ARBA" id="ARBA00004511"/>
    </source>
</evidence>
<evidence type="ECO:0000256" key="9">
    <source>
        <dbReference type="ARBA" id="ARBA00023136"/>
    </source>
</evidence>
<accession>A0A7R8UVY5</accession>
<proteinExistence type="inferred from homology"/>
<dbReference type="FunCoup" id="A0A7R8UVY5">
    <property type="interactions" value="1441"/>
</dbReference>
<keyword evidence="13" id="KW-1185">Reference proteome</keyword>
<evidence type="ECO:0000256" key="2">
    <source>
        <dbReference type="ARBA" id="ARBA00006185"/>
    </source>
</evidence>
<evidence type="ECO:0000256" key="6">
    <source>
        <dbReference type="ARBA" id="ARBA00022989"/>
    </source>
</evidence>
<dbReference type="GO" id="GO:0006869">
    <property type="term" value="P:lipid transport"/>
    <property type="evidence" value="ECO:0007669"/>
    <property type="project" value="UniProtKB-KW"/>
</dbReference>
<feature type="region of interest" description="Disordered" evidence="11">
    <location>
        <begin position="814"/>
        <end position="833"/>
    </location>
</feature>
<evidence type="ECO:0000256" key="3">
    <source>
        <dbReference type="ARBA" id="ARBA00018074"/>
    </source>
</evidence>
<comment type="similarity">
    <text evidence="2 10">Belongs to the ATG9 family.</text>
</comment>
<name>A0A7R8UVY5_HERIL</name>
<reference evidence="12 13" key="1">
    <citation type="submission" date="2020-11" db="EMBL/GenBank/DDBJ databases">
        <authorList>
            <person name="Wallbank WR R."/>
            <person name="Pardo Diaz C."/>
            <person name="Kozak K."/>
            <person name="Martin S."/>
            <person name="Jiggins C."/>
            <person name="Moest M."/>
            <person name="Warren A I."/>
            <person name="Generalovic N T."/>
            <person name="Byers J.R.P. K."/>
            <person name="Montejo-Kovacevich G."/>
            <person name="Yen C E."/>
        </authorList>
    </citation>
    <scope>NUCLEOTIDE SEQUENCE [LARGE SCALE GENOMIC DNA]</scope>
</reference>
<dbReference type="GO" id="GO:0005776">
    <property type="term" value="C:autophagosome"/>
    <property type="evidence" value="ECO:0007669"/>
    <property type="project" value="TreeGrafter"/>
</dbReference>
<evidence type="ECO:0000256" key="8">
    <source>
        <dbReference type="ARBA" id="ARBA00023055"/>
    </source>
</evidence>
<evidence type="ECO:0000256" key="10">
    <source>
        <dbReference type="RuleBase" id="RU364027"/>
    </source>
</evidence>
<dbReference type="GO" id="GO:0000422">
    <property type="term" value="P:autophagy of mitochondrion"/>
    <property type="evidence" value="ECO:0007669"/>
    <property type="project" value="TreeGrafter"/>
</dbReference>
<keyword evidence="7 10" id="KW-0072">Autophagy</keyword>
<evidence type="ECO:0000313" key="13">
    <source>
        <dbReference type="Proteomes" id="UP000594454"/>
    </source>
</evidence>
<organism evidence="12 13">
    <name type="scientific">Hermetia illucens</name>
    <name type="common">Black soldier fly</name>
    <dbReference type="NCBI Taxonomy" id="343691"/>
    <lineage>
        <taxon>Eukaryota</taxon>
        <taxon>Metazoa</taxon>
        <taxon>Ecdysozoa</taxon>
        <taxon>Arthropoda</taxon>
        <taxon>Hexapoda</taxon>
        <taxon>Insecta</taxon>
        <taxon>Pterygota</taxon>
        <taxon>Neoptera</taxon>
        <taxon>Endopterygota</taxon>
        <taxon>Diptera</taxon>
        <taxon>Brachycera</taxon>
        <taxon>Stratiomyomorpha</taxon>
        <taxon>Stratiomyidae</taxon>
        <taxon>Hermetiinae</taxon>
        <taxon>Hermetia</taxon>
    </lineage>
</organism>
<dbReference type="GO" id="GO:0034497">
    <property type="term" value="P:protein localization to phagophore assembly site"/>
    <property type="evidence" value="ECO:0007669"/>
    <property type="project" value="TreeGrafter"/>
</dbReference>
<feature type="transmembrane region" description="Helical" evidence="10">
    <location>
        <begin position="140"/>
        <end position="162"/>
    </location>
</feature>
<feature type="transmembrane region" description="Helical" evidence="10">
    <location>
        <begin position="416"/>
        <end position="437"/>
    </location>
</feature>
<feature type="compositionally biased region" description="Basic and acidic residues" evidence="11">
    <location>
        <begin position="18"/>
        <end position="28"/>
    </location>
</feature>
<dbReference type="InParanoid" id="A0A7R8UVY5"/>
<dbReference type="EMBL" id="LR899012">
    <property type="protein sequence ID" value="CAD7087629.1"/>
    <property type="molecule type" value="Genomic_DNA"/>
</dbReference>
<feature type="compositionally biased region" description="Polar residues" evidence="11">
    <location>
        <begin position="824"/>
        <end position="833"/>
    </location>
</feature>
<protein>
    <recommendedName>
        <fullName evidence="3 10">Autophagy-related protein 9</fullName>
    </recommendedName>
</protein>
<dbReference type="OrthoDB" id="2020634at2759"/>
<comment type="function">
    <text evidence="10">Phospholipid scramblase involved in autophagy. Cycles between the preautophagosomal structure/phagophore assembly site (PAS) and the cytoplasmic vesicle pool and supplies membrane for the growing autophagosome. Lipid scramblase activity plays a key role in preautophagosomal structure/phagophore assembly by distributing the phospholipids that arrive through ATG2 from the cytoplasmic to the luminal leaflet of the bilayer, thereby driving autophagosomal membrane expansion.</text>
</comment>
<dbReference type="GO" id="GO:0034727">
    <property type="term" value="P:piecemeal microautophagy of the nucleus"/>
    <property type="evidence" value="ECO:0007669"/>
    <property type="project" value="TreeGrafter"/>
</dbReference>
<feature type="transmembrane region" description="Helical" evidence="10">
    <location>
        <begin position="76"/>
        <end position="100"/>
    </location>
</feature>
<keyword evidence="8 10" id="KW-0445">Lipid transport</keyword>
<dbReference type="Proteomes" id="UP000594454">
    <property type="component" value="Chromosome 4"/>
</dbReference>
<dbReference type="PANTHER" id="PTHR13038">
    <property type="entry name" value="APG9 AUTOPHAGY 9"/>
    <property type="match status" value="1"/>
</dbReference>
<gene>
    <name evidence="12" type="ORF">HERILL_LOCUS10322</name>
</gene>
<evidence type="ECO:0000256" key="11">
    <source>
        <dbReference type="SAM" id="MobiDB-lite"/>
    </source>
</evidence>